<evidence type="ECO:0000256" key="3">
    <source>
        <dbReference type="ARBA" id="ARBA00023315"/>
    </source>
</evidence>
<reference evidence="5" key="2">
    <citation type="journal article" date="2018" name="Environ. Sci. Technol.">
        <title>The Toxicogenome of Hyalella azteca: A Model for Sediment Ecotoxicology and Evolutionary Toxicology.</title>
        <authorList>
            <person name="Poynton H.C."/>
            <person name="Hasenbein S."/>
            <person name="Benoit J.B."/>
            <person name="Sepulveda M.S."/>
            <person name="Poelchau M.F."/>
            <person name="Hughes D.S.T."/>
            <person name="Murali S.C."/>
            <person name="Chen S."/>
            <person name="Glastad K.M."/>
            <person name="Goodisman M.A.D."/>
            <person name="Werren J.H."/>
            <person name="Vineis J.H."/>
            <person name="Bowen J.L."/>
            <person name="Friedrich M."/>
            <person name="Jones J."/>
            <person name="Robertson H.M."/>
            <person name="Feyereisen R."/>
            <person name="Mechler-Hickson A."/>
            <person name="Mathers N."/>
            <person name="Lee C.E."/>
            <person name="Colbourne J.K."/>
            <person name="Biales A."/>
            <person name="Johnston J.S."/>
            <person name="Wellborn G.A."/>
            <person name="Rosendale A.J."/>
            <person name="Cridge A.G."/>
            <person name="Munoz-Torres M.C."/>
            <person name="Bain P.A."/>
            <person name="Manny A.R."/>
            <person name="Major K.M."/>
            <person name="Lambert F.N."/>
            <person name="Vulpe C.D."/>
            <person name="Tuck P."/>
            <person name="Blalock B.J."/>
            <person name="Lin Y.Y."/>
            <person name="Smith M.E."/>
            <person name="Ochoa-Acuna H."/>
            <person name="Chen M.M."/>
            <person name="Childers C.P."/>
            <person name="Qu J."/>
            <person name="Dugan S."/>
            <person name="Lee S.L."/>
            <person name="Chao H."/>
            <person name="Dinh H."/>
            <person name="Han Y."/>
            <person name="Doddapaneni H."/>
            <person name="Worley K.C."/>
            <person name="Muzny D.M."/>
            <person name="Gibbs R.A."/>
            <person name="Richards S."/>
        </authorList>
    </citation>
    <scope>NUCLEOTIDE SEQUENCE</scope>
    <source>
        <strain evidence="5">HAZT.00-mixed</strain>
        <tissue evidence="5">Whole organism</tissue>
    </source>
</reference>
<dbReference type="OrthoDB" id="240216at2759"/>
<feature type="domain" description="Choline/carnitine acyltransferase" evidence="4">
    <location>
        <begin position="209"/>
        <end position="300"/>
    </location>
</feature>
<reference evidence="5" key="3">
    <citation type="submission" date="2019-06" db="EMBL/GenBank/DDBJ databases">
        <authorList>
            <person name="Poynton C."/>
            <person name="Hasenbein S."/>
            <person name="Benoit J.B."/>
            <person name="Sepulveda M.S."/>
            <person name="Poelchau M.F."/>
            <person name="Murali S.C."/>
            <person name="Chen S."/>
            <person name="Glastad K.M."/>
            <person name="Werren J.H."/>
            <person name="Vineis J.H."/>
            <person name="Bowen J.L."/>
            <person name="Friedrich M."/>
            <person name="Jones J."/>
            <person name="Robertson H.M."/>
            <person name="Feyereisen R."/>
            <person name="Mechler-Hickson A."/>
            <person name="Mathers N."/>
            <person name="Lee C.E."/>
            <person name="Colbourne J.K."/>
            <person name="Biales A."/>
            <person name="Johnston J.S."/>
            <person name="Wellborn G.A."/>
            <person name="Rosendale A.J."/>
            <person name="Cridge A.G."/>
            <person name="Munoz-Torres M.C."/>
            <person name="Bain P.A."/>
            <person name="Manny A.R."/>
            <person name="Major K.M."/>
            <person name="Lambert F.N."/>
            <person name="Vulpe C.D."/>
            <person name="Tuck P."/>
            <person name="Blalock B.J."/>
            <person name="Lin Y.-Y."/>
            <person name="Smith M.E."/>
            <person name="Ochoa-Acuna H."/>
            <person name="Chen M.-J.M."/>
            <person name="Childers C.P."/>
            <person name="Qu J."/>
            <person name="Dugan S."/>
            <person name="Lee S.L."/>
            <person name="Chao H."/>
            <person name="Dinh H."/>
            <person name="Han Y."/>
            <person name="Doddapaneni H."/>
            <person name="Worley K.C."/>
            <person name="Muzny D.M."/>
            <person name="Gibbs R.A."/>
            <person name="Richards S."/>
        </authorList>
    </citation>
    <scope>NUCLEOTIDE SEQUENCE</scope>
    <source>
        <strain evidence="5">HAZT.00-mixed</strain>
        <tissue evidence="5">Whole organism</tissue>
    </source>
</reference>
<dbReference type="InterPro" id="IPR000542">
    <property type="entry name" value="Carn_acyl_trans"/>
</dbReference>
<dbReference type="Pfam" id="PF00755">
    <property type="entry name" value="Carn_acyltransf"/>
    <property type="match status" value="2"/>
</dbReference>
<keyword evidence="3" id="KW-0012">Acyltransferase</keyword>
<dbReference type="Gene3D" id="3.30.559.70">
    <property type="entry name" value="Choline/Carnitine o-acyltransferase, domain 2"/>
    <property type="match status" value="1"/>
</dbReference>
<dbReference type="SUPFAM" id="SSF52777">
    <property type="entry name" value="CoA-dependent acyltransferases"/>
    <property type="match status" value="2"/>
</dbReference>
<comment type="caution">
    <text evidence="5">The sequence shown here is derived from an EMBL/GenBank/DDBJ whole genome shotgun (WGS) entry which is preliminary data.</text>
</comment>
<dbReference type="InterPro" id="IPR042231">
    <property type="entry name" value="Cho/carn_acyl_trans_2"/>
</dbReference>
<evidence type="ECO:0000313" key="5">
    <source>
        <dbReference type="EMBL" id="KAA0198979.1"/>
    </source>
</evidence>
<evidence type="ECO:0000256" key="1">
    <source>
        <dbReference type="ARBA" id="ARBA00005232"/>
    </source>
</evidence>
<comment type="similarity">
    <text evidence="1">Belongs to the carnitine/choline acetyltransferase family.</text>
</comment>
<evidence type="ECO:0000256" key="2">
    <source>
        <dbReference type="ARBA" id="ARBA00022679"/>
    </source>
</evidence>
<dbReference type="Gene3D" id="1.20.1280.180">
    <property type="match status" value="1"/>
</dbReference>
<dbReference type="Gene3D" id="3.30.559.10">
    <property type="entry name" value="Chloramphenicol acetyltransferase-like domain"/>
    <property type="match status" value="2"/>
</dbReference>
<gene>
    <name evidence="5" type="ORF">HAZT_HAZT010761</name>
</gene>
<dbReference type="Proteomes" id="UP000711488">
    <property type="component" value="Unassembled WGS sequence"/>
</dbReference>
<dbReference type="EMBL" id="JQDR03007201">
    <property type="protein sequence ID" value="KAA0198979.1"/>
    <property type="molecule type" value="Genomic_DNA"/>
</dbReference>
<dbReference type="GO" id="GO:0004095">
    <property type="term" value="F:carnitine O-palmitoyltransferase activity"/>
    <property type="evidence" value="ECO:0007669"/>
    <property type="project" value="TreeGrafter"/>
</dbReference>
<dbReference type="InterPro" id="IPR023213">
    <property type="entry name" value="CAT-like_dom_sf"/>
</dbReference>
<dbReference type="PANTHER" id="PTHR22589:SF16">
    <property type="entry name" value="CARNITINE O-PALMITOYLTRANSFERASE 2, MITOCHONDRIAL"/>
    <property type="match status" value="1"/>
</dbReference>
<dbReference type="InterPro" id="IPR039551">
    <property type="entry name" value="Cho/carn_acyl_trans"/>
</dbReference>
<evidence type="ECO:0000259" key="4">
    <source>
        <dbReference type="Pfam" id="PF00755"/>
    </source>
</evidence>
<dbReference type="GO" id="GO:0005739">
    <property type="term" value="C:mitochondrion"/>
    <property type="evidence" value="ECO:0007669"/>
    <property type="project" value="TreeGrafter"/>
</dbReference>
<sequence length="314" mass="35149">MEKTCSRYLLSQQALLSKDEYRVTEAAVADFRTVTGPPLQAKLKAWDKNNKHTNYVSEPWFDMYLKDRASVVLNYNPFLAFKFPEPPMNDPLLRATNMLVSSARFLRTFRAGLLEPEVYHLDPAKSNTPFYRRAVGLAPQMLASFVSYAFKAFPLDMSQYSRLLNSTRVPQVGRDVLSSDDTARHVLVMRNGNFYVFDILDENGSFKRQGFDRHLFGLRNLALQAGGELPALYRDPAYAKINHNVISTSTLPSNNISFGGFAPVVKDGFGVGYQMQEEMVGVVMSSYPPHRDGAAFIDCLGKAYGIIGDVLTAA</sequence>
<protein>
    <recommendedName>
        <fullName evidence="4">Choline/carnitine acyltransferase domain-containing protein</fullName>
    </recommendedName>
</protein>
<accession>A0A6A0H405</accession>
<keyword evidence="2" id="KW-0808">Transferase</keyword>
<dbReference type="AlphaFoldDB" id="A0A6A0H405"/>
<dbReference type="PANTHER" id="PTHR22589">
    <property type="entry name" value="CARNITINE O-ACYLTRANSFERASE"/>
    <property type="match status" value="1"/>
</dbReference>
<name>A0A6A0H405_HYAAZ</name>
<reference evidence="5" key="1">
    <citation type="submission" date="2014-08" db="EMBL/GenBank/DDBJ databases">
        <authorList>
            <person name="Murali S."/>
            <person name="Richards S."/>
            <person name="Bandaranaike D."/>
            <person name="Bellair M."/>
            <person name="Blankenburg K."/>
            <person name="Chao H."/>
            <person name="Dinh H."/>
            <person name="Doddapaneni H."/>
            <person name="Dugan-Rocha S."/>
            <person name="Elkadiri S."/>
            <person name="Gnanaolivu R."/>
            <person name="Hughes D."/>
            <person name="Lee S."/>
            <person name="Li M."/>
            <person name="Ming W."/>
            <person name="Munidasa M."/>
            <person name="Muniz J."/>
            <person name="Nguyen L."/>
            <person name="Osuji N."/>
            <person name="Pu L.-L."/>
            <person name="Puazo M."/>
            <person name="Skinner E."/>
            <person name="Qu C."/>
            <person name="Quiroz J."/>
            <person name="Raj R."/>
            <person name="Weissenberger G."/>
            <person name="Xin Y."/>
            <person name="Zou X."/>
            <person name="Han Y."/>
            <person name="Worley K."/>
            <person name="Muzny D."/>
            <person name="Gibbs R."/>
        </authorList>
    </citation>
    <scope>NUCLEOTIDE SEQUENCE</scope>
    <source>
        <strain evidence="5">HAZT.00-mixed</strain>
        <tissue evidence="5">Whole organism</tissue>
    </source>
</reference>
<dbReference type="GO" id="GO:0006635">
    <property type="term" value="P:fatty acid beta-oxidation"/>
    <property type="evidence" value="ECO:0007669"/>
    <property type="project" value="TreeGrafter"/>
</dbReference>
<organism evidence="5">
    <name type="scientific">Hyalella azteca</name>
    <name type="common">Amphipod</name>
    <dbReference type="NCBI Taxonomy" id="294128"/>
    <lineage>
        <taxon>Eukaryota</taxon>
        <taxon>Metazoa</taxon>
        <taxon>Ecdysozoa</taxon>
        <taxon>Arthropoda</taxon>
        <taxon>Crustacea</taxon>
        <taxon>Multicrustacea</taxon>
        <taxon>Malacostraca</taxon>
        <taxon>Eumalacostraca</taxon>
        <taxon>Peracarida</taxon>
        <taxon>Amphipoda</taxon>
        <taxon>Senticaudata</taxon>
        <taxon>Talitrida</taxon>
        <taxon>Talitroidea</taxon>
        <taxon>Hyalellidae</taxon>
        <taxon>Hyalella</taxon>
    </lineage>
</organism>
<proteinExistence type="inferred from homology"/>
<feature type="domain" description="Choline/carnitine acyltransferase" evidence="4">
    <location>
        <begin position="2"/>
        <end position="204"/>
    </location>
</feature>